<keyword evidence="2" id="KW-1185">Reference proteome</keyword>
<organism evidence="1 2">
    <name type="scientific">Chryseobacterium pennipullorum</name>
    <dbReference type="NCBI Taxonomy" id="2258963"/>
    <lineage>
        <taxon>Bacteria</taxon>
        <taxon>Pseudomonadati</taxon>
        <taxon>Bacteroidota</taxon>
        <taxon>Flavobacteriia</taxon>
        <taxon>Flavobacteriales</taxon>
        <taxon>Weeksellaceae</taxon>
        <taxon>Chryseobacterium group</taxon>
        <taxon>Chryseobacterium</taxon>
    </lineage>
</organism>
<dbReference type="Proteomes" id="UP000256257">
    <property type="component" value="Unassembled WGS sequence"/>
</dbReference>
<gene>
    <name evidence="1" type="ORF">DRF67_09430</name>
</gene>
<dbReference type="RefSeq" id="WP_115928053.1">
    <property type="nucleotide sequence ID" value="NZ_QNVV01000007.1"/>
</dbReference>
<accession>A0A3D9B2X1</accession>
<proteinExistence type="predicted"/>
<dbReference type="OrthoDB" id="7191982at2"/>
<sequence length="65" mass="7412">MPTKQHNRFLLHMMEGVRNLRIVITDHSISSGQPWENTPDIIQKSGNTWEIDVQEGRPGTDTVAQ</sequence>
<reference evidence="1 2" key="1">
    <citation type="submission" date="2018-06" db="EMBL/GenBank/DDBJ databases">
        <title>Novel Chryseobacterium species.</title>
        <authorList>
            <person name="Newman J."/>
            <person name="Hugo C."/>
            <person name="Oosthuizen L."/>
            <person name="Charimba G."/>
        </authorList>
    </citation>
    <scope>NUCLEOTIDE SEQUENCE [LARGE SCALE GENOMIC DNA]</scope>
    <source>
        <strain evidence="1 2">7_F195</strain>
    </source>
</reference>
<dbReference type="AlphaFoldDB" id="A0A3D9B2X1"/>
<dbReference type="EMBL" id="QNVV01000007">
    <property type="protein sequence ID" value="REC47678.1"/>
    <property type="molecule type" value="Genomic_DNA"/>
</dbReference>
<evidence type="ECO:0000313" key="2">
    <source>
        <dbReference type="Proteomes" id="UP000256257"/>
    </source>
</evidence>
<evidence type="ECO:0000313" key="1">
    <source>
        <dbReference type="EMBL" id="REC47678.1"/>
    </source>
</evidence>
<name>A0A3D9B2X1_9FLAO</name>
<comment type="caution">
    <text evidence="1">The sequence shown here is derived from an EMBL/GenBank/DDBJ whole genome shotgun (WGS) entry which is preliminary data.</text>
</comment>
<protein>
    <submittedName>
        <fullName evidence="1">Uncharacterized protein</fullName>
    </submittedName>
</protein>